<sequence>MPNGARTAFAPANPVRRSGRLFLTSAATPAARRQQTPAMHHPLDLPIMGMLILCSSAASPALSNWIADD</sequence>
<keyword evidence="2" id="KW-1185">Reference proteome</keyword>
<dbReference type="Proteomes" id="UP000062788">
    <property type="component" value="Unassembled WGS sequence"/>
</dbReference>
<dbReference type="EMBL" id="LOWA01000008">
    <property type="protein sequence ID" value="KVE30022.1"/>
    <property type="molecule type" value="Genomic_DNA"/>
</dbReference>
<accession>A0A124P9Z2</accession>
<gene>
    <name evidence="1" type="ORF">WS67_03940</name>
</gene>
<evidence type="ECO:0000313" key="2">
    <source>
        <dbReference type="Proteomes" id="UP000062788"/>
    </source>
</evidence>
<evidence type="ECO:0000313" key="1">
    <source>
        <dbReference type="EMBL" id="KVE30022.1"/>
    </source>
</evidence>
<dbReference type="AlphaFoldDB" id="A0A124P9Z2"/>
<protein>
    <submittedName>
        <fullName evidence="1">Uncharacterized protein</fullName>
    </submittedName>
</protein>
<name>A0A124P9Z2_9BURK</name>
<reference evidence="1 2" key="1">
    <citation type="submission" date="2015-11" db="EMBL/GenBank/DDBJ databases">
        <title>Expanding the genomic diversity of Burkholderia species for the development of highly accurate diagnostics.</title>
        <authorList>
            <person name="Sahl J."/>
            <person name="Keim P."/>
            <person name="Wagner D."/>
        </authorList>
    </citation>
    <scope>NUCLEOTIDE SEQUENCE [LARGE SCALE GENOMIC DNA]</scope>
    <source>
        <strain evidence="1 2">TSV85</strain>
    </source>
</reference>
<organism evidence="1 2">
    <name type="scientific">Burkholderia singularis</name>
    <dbReference type="NCBI Taxonomy" id="1503053"/>
    <lineage>
        <taxon>Bacteria</taxon>
        <taxon>Pseudomonadati</taxon>
        <taxon>Pseudomonadota</taxon>
        <taxon>Betaproteobacteria</taxon>
        <taxon>Burkholderiales</taxon>
        <taxon>Burkholderiaceae</taxon>
        <taxon>Burkholderia</taxon>
        <taxon>pseudomallei group</taxon>
    </lineage>
</organism>
<proteinExistence type="predicted"/>
<comment type="caution">
    <text evidence="1">The sequence shown here is derived from an EMBL/GenBank/DDBJ whole genome shotgun (WGS) entry which is preliminary data.</text>
</comment>